<feature type="region of interest" description="Disordered" evidence="1">
    <location>
        <begin position="153"/>
        <end position="178"/>
    </location>
</feature>
<protein>
    <submittedName>
        <fullName evidence="2">Uncharacterized protein</fullName>
    </submittedName>
</protein>
<evidence type="ECO:0000313" key="3">
    <source>
        <dbReference type="Proteomes" id="UP001159405"/>
    </source>
</evidence>
<comment type="caution">
    <text evidence="2">The sequence shown here is derived from an EMBL/GenBank/DDBJ whole genome shotgun (WGS) entry which is preliminary data.</text>
</comment>
<reference evidence="2 3" key="1">
    <citation type="submission" date="2022-05" db="EMBL/GenBank/DDBJ databases">
        <authorList>
            <consortium name="Genoscope - CEA"/>
            <person name="William W."/>
        </authorList>
    </citation>
    <scope>NUCLEOTIDE SEQUENCE [LARGE SCALE GENOMIC DNA]</scope>
</reference>
<proteinExistence type="predicted"/>
<feature type="compositionally biased region" description="Basic residues" evidence="1">
    <location>
        <begin position="165"/>
        <end position="178"/>
    </location>
</feature>
<name>A0ABN8NAN4_9CNID</name>
<dbReference type="EMBL" id="CALNXK010000014">
    <property type="protein sequence ID" value="CAH3046678.1"/>
    <property type="molecule type" value="Genomic_DNA"/>
</dbReference>
<sequence>MEGEGKEFAVYFEDENLLRLQVSRSHSPTMDTELFRVISPLHTQPTDAASEMELPNSVKVQGSLNMGAKSMVSDAEALGVGERRKIPTDKVEMEGLNNLLVKLQDTQDTYVDALEDKTVIVNANSWYDAHDGDVFKFKQSVIEYLSKAKRHQSNEVNSVISSGSHRTRKSNHSKRSTS</sequence>
<dbReference type="Proteomes" id="UP001159405">
    <property type="component" value="Unassembled WGS sequence"/>
</dbReference>
<feature type="compositionally biased region" description="Polar residues" evidence="1">
    <location>
        <begin position="154"/>
        <end position="164"/>
    </location>
</feature>
<gene>
    <name evidence="2" type="ORF">PLOB_00008238</name>
</gene>
<organism evidence="2 3">
    <name type="scientific">Porites lobata</name>
    <dbReference type="NCBI Taxonomy" id="104759"/>
    <lineage>
        <taxon>Eukaryota</taxon>
        <taxon>Metazoa</taxon>
        <taxon>Cnidaria</taxon>
        <taxon>Anthozoa</taxon>
        <taxon>Hexacorallia</taxon>
        <taxon>Scleractinia</taxon>
        <taxon>Fungiina</taxon>
        <taxon>Poritidae</taxon>
        <taxon>Porites</taxon>
    </lineage>
</organism>
<evidence type="ECO:0000313" key="2">
    <source>
        <dbReference type="EMBL" id="CAH3046678.1"/>
    </source>
</evidence>
<keyword evidence="3" id="KW-1185">Reference proteome</keyword>
<evidence type="ECO:0000256" key="1">
    <source>
        <dbReference type="SAM" id="MobiDB-lite"/>
    </source>
</evidence>
<accession>A0ABN8NAN4</accession>